<sequence>MNLYSLLMITTTTLYSLLLFSFKAMAPKELAPLEANWKYLKTMSHQGTSKGAIFLNAGYPYYLLGGTIPYRSWPNNPDNESKKPGLTTGKAALPVHSNAFAGEALLTTANKSFMPLHLEQDVISNVIAAQLTRGPYLQVGNQTAVTLRWRTDIPTDSKIQVGTTYGVYTHSATDPVLTTKHEVRIKGLTPDSKYYYRFGSSTQVLQSGRSNYFRTAPRDNTIRKIRIAVLGDCGENENGNRSGSLSSYLNYTKTNPAELLLILGDNAYPGGSDGDYRREFFGPFGENILKNHILFPAIGNHEYKSIYPITARDRGGYYTNFSMPTAGECGGVASGTKAFYSFDWGNAHFISLDSYGREAADYTKLYDTLGVQVQWLKKDLQANRKKWVIVYWHHPPFSKGSHNSDVDEELKKLRGNFIRILERHGVDLVLTGHSHNYERSYLLNNYYGTEASFNLSIHAKSSSSAKYDGSFNSCPYITTSGKRNRGTVYVVAGSSGASGRVQYGYPHNALPFAVNDGGMFYLEIEANRLDGKMLRKDGTVFDKFTIMHDVNKTLTKNIAPGTPTKLSASWVGTYRWSTGATTRSIIVNPRTSTTYKVTDGKKCLTDVFKVNTGIVSGIAAISESIQSPMLELYPSPARRGAVIMVKSTSPETIEAYVSDIGGHILSTFQFTGTGEIDTRNLPSGVYILSLSEEGQLKRYKFVVVD</sequence>
<dbReference type="InterPro" id="IPR015914">
    <property type="entry name" value="PAPs_N"/>
</dbReference>
<dbReference type="InterPro" id="IPR039331">
    <property type="entry name" value="PAPs-like"/>
</dbReference>
<accession>A0A3M9MT81</accession>
<gene>
    <name evidence="4" type="ORF">EFB08_08875</name>
</gene>
<dbReference type="SUPFAM" id="SSF49363">
    <property type="entry name" value="Purple acid phosphatase, N-terminal domain"/>
    <property type="match status" value="1"/>
</dbReference>
<dbReference type="InterPro" id="IPR026444">
    <property type="entry name" value="Secre_tail"/>
</dbReference>
<dbReference type="Gene3D" id="3.60.21.10">
    <property type="match status" value="1"/>
</dbReference>
<evidence type="ECO:0000313" key="4">
    <source>
        <dbReference type="EMBL" id="RNI28734.1"/>
    </source>
</evidence>
<evidence type="ECO:0000259" key="3">
    <source>
        <dbReference type="Pfam" id="PF16656"/>
    </source>
</evidence>
<dbReference type="Proteomes" id="UP000272117">
    <property type="component" value="Unassembled WGS sequence"/>
</dbReference>
<evidence type="ECO:0000313" key="5">
    <source>
        <dbReference type="Proteomes" id="UP000272117"/>
    </source>
</evidence>
<reference evidence="4 5" key="1">
    <citation type="submission" date="2018-11" db="EMBL/GenBank/DDBJ databases">
        <title>Rufibacter latericius sp. nov., isolated from water in Baiyang Lake.</title>
        <authorList>
            <person name="Yang Y."/>
        </authorList>
    </citation>
    <scope>NUCLEOTIDE SEQUENCE [LARGE SCALE GENOMIC DNA]</scope>
    <source>
        <strain evidence="4 5">R-22-1c-1</strain>
    </source>
</reference>
<feature type="domain" description="Purple acid phosphatase N-terminal" evidence="3">
    <location>
        <begin position="135"/>
        <end position="211"/>
    </location>
</feature>
<evidence type="ECO:0000256" key="1">
    <source>
        <dbReference type="ARBA" id="ARBA00022729"/>
    </source>
</evidence>
<dbReference type="GO" id="GO:0003993">
    <property type="term" value="F:acid phosphatase activity"/>
    <property type="evidence" value="ECO:0007669"/>
    <property type="project" value="InterPro"/>
</dbReference>
<dbReference type="SUPFAM" id="SSF56300">
    <property type="entry name" value="Metallo-dependent phosphatases"/>
    <property type="match status" value="1"/>
</dbReference>
<keyword evidence="5" id="KW-1185">Reference proteome</keyword>
<dbReference type="InterPro" id="IPR029052">
    <property type="entry name" value="Metallo-depent_PP-like"/>
</dbReference>
<dbReference type="GO" id="GO:0046872">
    <property type="term" value="F:metal ion binding"/>
    <property type="evidence" value="ECO:0007669"/>
    <property type="project" value="InterPro"/>
</dbReference>
<dbReference type="Pfam" id="PF00149">
    <property type="entry name" value="Metallophos"/>
    <property type="match status" value="1"/>
</dbReference>
<dbReference type="InterPro" id="IPR008963">
    <property type="entry name" value="Purple_acid_Pase-like_N"/>
</dbReference>
<dbReference type="Pfam" id="PF16656">
    <property type="entry name" value="Pur_ac_phosph_N"/>
    <property type="match status" value="1"/>
</dbReference>
<dbReference type="NCBIfam" id="TIGR04183">
    <property type="entry name" value="Por_Secre_tail"/>
    <property type="match status" value="1"/>
</dbReference>
<dbReference type="PANTHER" id="PTHR22953:SF153">
    <property type="entry name" value="PURPLE ACID PHOSPHATASE"/>
    <property type="match status" value="1"/>
</dbReference>
<proteinExistence type="predicted"/>
<name>A0A3M9MT81_9BACT</name>
<dbReference type="AlphaFoldDB" id="A0A3M9MT81"/>
<dbReference type="InterPro" id="IPR004843">
    <property type="entry name" value="Calcineurin-like_PHP"/>
</dbReference>
<protein>
    <submittedName>
        <fullName evidence="4">T9SS C-terminal target domain-containing protein</fullName>
    </submittedName>
</protein>
<evidence type="ECO:0000259" key="2">
    <source>
        <dbReference type="Pfam" id="PF00149"/>
    </source>
</evidence>
<dbReference type="EMBL" id="RJJD01000004">
    <property type="protein sequence ID" value="RNI28734.1"/>
    <property type="molecule type" value="Genomic_DNA"/>
</dbReference>
<comment type="caution">
    <text evidence="4">The sequence shown here is derived from an EMBL/GenBank/DDBJ whole genome shotgun (WGS) entry which is preliminary data.</text>
</comment>
<organism evidence="4 5">
    <name type="scientific">Rufibacter latericius</name>
    <dbReference type="NCBI Taxonomy" id="2487040"/>
    <lineage>
        <taxon>Bacteria</taxon>
        <taxon>Pseudomonadati</taxon>
        <taxon>Bacteroidota</taxon>
        <taxon>Cytophagia</taxon>
        <taxon>Cytophagales</taxon>
        <taxon>Hymenobacteraceae</taxon>
        <taxon>Rufibacter</taxon>
    </lineage>
</organism>
<dbReference type="Gene3D" id="2.60.40.380">
    <property type="entry name" value="Purple acid phosphatase-like, N-terminal"/>
    <property type="match status" value="1"/>
</dbReference>
<feature type="domain" description="Calcineurin-like phosphoesterase" evidence="2">
    <location>
        <begin position="225"/>
        <end position="437"/>
    </location>
</feature>
<keyword evidence="1" id="KW-0732">Signal</keyword>
<dbReference type="PANTHER" id="PTHR22953">
    <property type="entry name" value="ACID PHOSPHATASE RELATED"/>
    <property type="match status" value="1"/>
</dbReference>